<gene>
    <name evidence="4" type="ORF">ACFFJG_17370</name>
</gene>
<dbReference type="Gene3D" id="3.40.630.30">
    <property type="match status" value="1"/>
</dbReference>
<evidence type="ECO:0000259" key="3">
    <source>
        <dbReference type="PROSITE" id="PS51186"/>
    </source>
</evidence>
<accession>A0ABV6E5T7</accession>
<dbReference type="CDD" id="cd04301">
    <property type="entry name" value="NAT_SF"/>
    <property type="match status" value="1"/>
</dbReference>
<protein>
    <submittedName>
        <fullName evidence="4">GNAT family N-acetyltransferase</fullName>
        <ecNumber evidence="4">2.3.-.-</ecNumber>
    </submittedName>
</protein>
<feature type="domain" description="N-acetyltransferase" evidence="3">
    <location>
        <begin position="2"/>
        <end position="149"/>
    </location>
</feature>
<dbReference type="PANTHER" id="PTHR43877:SF2">
    <property type="entry name" value="AMINOALKYLPHOSPHONATE N-ACETYLTRANSFERASE-RELATED"/>
    <property type="match status" value="1"/>
</dbReference>
<evidence type="ECO:0000256" key="1">
    <source>
        <dbReference type="ARBA" id="ARBA00022679"/>
    </source>
</evidence>
<dbReference type="InterPro" id="IPR050832">
    <property type="entry name" value="Bact_Acetyltransf"/>
</dbReference>
<dbReference type="EMBL" id="JBHLXH010000002">
    <property type="protein sequence ID" value="MFC0224258.1"/>
    <property type="molecule type" value="Genomic_DNA"/>
</dbReference>
<evidence type="ECO:0000256" key="2">
    <source>
        <dbReference type="ARBA" id="ARBA00023315"/>
    </source>
</evidence>
<comment type="caution">
    <text evidence="4">The sequence shown here is derived from an EMBL/GenBank/DDBJ whole genome shotgun (WGS) entry which is preliminary data.</text>
</comment>
<keyword evidence="5" id="KW-1185">Reference proteome</keyword>
<evidence type="ECO:0000313" key="5">
    <source>
        <dbReference type="Proteomes" id="UP001589698"/>
    </source>
</evidence>
<dbReference type="PANTHER" id="PTHR43877">
    <property type="entry name" value="AMINOALKYLPHOSPHONATE N-ACETYLTRANSFERASE-RELATED-RELATED"/>
    <property type="match status" value="1"/>
</dbReference>
<dbReference type="RefSeq" id="WP_378520035.1">
    <property type="nucleotide sequence ID" value="NZ_CBCSDI010000005.1"/>
</dbReference>
<dbReference type="SUPFAM" id="SSF55729">
    <property type="entry name" value="Acyl-CoA N-acyltransferases (Nat)"/>
    <property type="match status" value="1"/>
</dbReference>
<dbReference type="Pfam" id="PF00583">
    <property type="entry name" value="Acetyltransf_1"/>
    <property type="match status" value="1"/>
</dbReference>
<dbReference type="Proteomes" id="UP001589698">
    <property type="component" value="Unassembled WGS sequence"/>
</dbReference>
<dbReference type="PROSITE" id="PS51186">
    <property type="entry name" value="GNAT"/>
    <property type="match status" value="1"/>
</dbReference>
<name>A0ABV6E5T7_9ACTN</name>
<keyword evidence="1 4" id="KW-0808">Transferase</keyword>
<proteinExistence type="predicted"/>
<keyword evidence="2 4" id="KW-0012">Acyltransferase</keyword>
<dbReference type="EC" id="2.3.-.-" evidence="4"/>
<sequence>MTTLRRAHADDVAAVERVALAAYTPYLPRMDGQRPGPLDADYARAVADDETWVALEGDEVVGYLVLVPEGTTLLLDNVAVLPSHHGRGVGRALLALAEERADAHGCSRVRLYTHASMVENQRLYEHLGYVETHRATDAGLARVFYAKDV</sequence>
<dbReference type="InterPro" id="IPR000182">
    <property type="entry name" value="GNAT_dom"/>
</dbReference>
<evidence type="ECO:0000313" key="4">
    <source>
        <dbReference type="EMBL" id="MFC0224258.1"/>
    </source>
</evidence>
<dbReference type="InterPro" id="IPR016181">
    <property type="entry name" value="Acyl_CoA_acyltransferase"/>
</dbReference>
<reference evidence="4 5" key="1">
    <citation type="submission" date="2024-09" db="EMBL/GenBank/DDBJ databases">
        <authorList>
            <person name="Sun Q."/>
            <person name="Mori K."/>
        </authorList>
    </citation>
    <scope>NUCLEOTIDE SEQUENCE [LARGE SCALE GENOMIC DNA]</scope>
    <source>
        <strain evidence="4 5">CCM 8654</strain>
    </source>
</reference>
<dbReference type="GO" id="GO:0016746">
    <property type="term" value="F:acyltransferase activity"/>
    <property type="evidence" value="ECO:0007669"/>
    <property type="project" value="UniProtKB-KW"/>
</dbReference>
<organism evidence="4 5">
    <name type="scientific">Nocardioides zeicaulis</name>
    <dbReference type="NCBI Taxonomy" id="1776857"/>
    <lineage>
        <taxon>Bacteria</taxon>
        <taxon>Bacillati</taxon>
        <taxon>Actinomycetota</taxon>
        <taxon>Actinomycetes</taxon>
        <taxon>Propionibacteriales</taxon>
        <taxon>Nocardioidaceae</taxon>
        <taxon>Nocardioides</taxon>
    </lineage>
</organism>